<evidence type="ECO:0000313" key="2">
    <source>
        <dbReference type="EMBL" id="EWC93231.1"/>
    </source>
</evidence>
<name>Z4WUQ0_9PORP</name>
<proteinExistence type="predicted"/>
<accession>Z4WUQ0</accession>
<evidence type="ECO:0000256" key="1">
    <source>
        <dbReference type="SAM" id="MobiDB-lite"/>
    </source>
</evidence>
<comment type="caution">
    <text evidence="2">The sequence shown here is derived from an EMBL/GenBank/DDBJ whole genome shotgun (WGS) entry which is preliminary data.</text>
</comment>
<dbReference type="EMBL" id="JDFF01000008">
    <property type="protein sequence ID" value="EWC93231.1"/>
    <property type="molecule type" value="Genomic_DNA"/>
</dbReference>
<reference evidence="2 3" key="1">
    <citation type="submission" date="2014-01" db="EMBL/GenBank/DDBJ databases">
        <authorList>
            <person name="Durkin A.S."/>
            <person name="McCorrison J."/>
            <person name="Torralba M."/>
            <person name="Gillis M."/>
            <person name="Haft D.H."/>
            <person name="Methe B."/>
            <person name="Sutton G."/>
            <person name="Nelson K.E."/>
        </authorList>
    </citation>
    <scope>NUCLEOTIDE SEQUENCE [LARGE SCALE GENOMIC DNA]</scope>
    <source>
        <strain evidence="2 3">ATCC 51270</strain>
    </source>
</reference>
<keyword evidence="3" id="KW-1185">Reference proteome</keyword>
<organism evidence="2 3">
    <name type="scientific">Porphyromonas catoniae ATCC 51270</name>
    <dbReference type="NCBI Taxonomy" id="887901"/>
    <lineage>
        <taxon>Bacteria</taxon>
        <taxon>Pseudomonadati</taxon>
        <taxon>Bacteroidota</taxon>
        <taxon>Bacteroidia</taxon>
        <taxon>Bacteroidales</taxon>
        <taxon>Porphyromonadaceae</taxon>
        <taxon>Porphyromonas</taxon>
    </lineage>
</organism>
<protein>
    <submittedName>
        <fullName evidence="2">Uncharacterized protein</fullName>
    </submittedName>
</protein>
<feature type="region of interest" description="Disordered" evidence="1">
    <location>
        <begin position="1"/>
        <end position="38"/>
    </location>
</feature>
<evidence type="ECO:0000313" key="3">
    <source>
        <dbReference type="Proteomes" id="UP000023482"/>
    </source>
</evidence>
<dbReference type="Proteomes" id="UP000023482">
    <property type="component" value="Unassembled WGS sequence"/>
</dbReference>
<sequence length="38" mass="4396">MPEGKQKDKRGMKHQDLKSRQKGGRKCNQQALKAQETK</sequence>
<dbReference type="AlphaFoldDB" id="Z4WUQ0"/>
<gene>
    <name evidence="2" type="ORF">HMPREF0636_1131</name>
</gene>